<protein>
    <submittedName>
        <fullName evidence="1">Uncharacterized protein</fullName>
    </submittedName>
</protein>
<dbReference type="Gene3D" id="3.40.50.300">
    <property type="entry name" value="P-loop containing nucleotide triphosphate hydrolases"/>
    <property type="match status" value="1"/>
</dbReference>
<dbReference type="GeneID" id="25260620"/>
<sequence length="130" mass="15166">MDPQIQPTVRAVFPYPFIRYPDGFIFIELNGSSILSKWYSESSKNLSLLFECIFSLAENEFRFIILLMGIDNHIQSRRNRKHCRFAGKIAFEQRASRFHSSCQCAFNAARQAAVVFKHSHPCDLKFFRLP</sequence>
<dbReference type="RefSeq" id="XP_013236947.1">
    <property type="nucleotide sequence ID" value="XM_013381493.1"/>
</dbReference>
<organism evidence="1 2">
    <name type="scientific">Mitosporidium daphniae</name>
    <dbReference type="NCBI Taxonomy" id="1485682"/>
    <lineage>
        <taxon>Eukaryota</taxon>
        <taxon>Fungi</taxon>
        <taxon>Fungi incertae sedis</taxon>
        <taxon>Microsporidia</taxon>
        <taxon>Mitosporidium</taxon>
    </lineage>
</organism>
<accession>A0A098VNG9</accession>
<comment type="caution">
    <text evidence="1">The sequence shown here is derived from an EMBL/GenBank/DDBJ whole genome shotgun (WGS) entry which is preliminary data.</text>
</comment>
<name>A0A098VNG9_9MICR</name>
<gene>
    <name evidence="1" type="ORF">DI09_68p80</name>
</gene>
<reference evidence="1 2" key="1">
    <citation type="submission" date="2014-04" db="EMBL/GenBank/DDBJ databases">
        <title>A new species of microsporidia sheds light on the evolution of extreme parasitism.</title>
        <authorList>
            <person name="Haag K.L."/>
            <person name="James T.Y."/>
            <person name="Larsson R."/>
            <person name="Schaer T.M."/>
            <person name="Refardt D."/>
            <person name="Pombert J.-F."/>
            <person name="Ebert D."/>
        </authorList>
    </citation>
    <scope>NUCLEOTIDE SEQUENCE [LARGE SCALE GENOMIC DNA]</scope>
    <source>
        <strain evidence="1 2">UGP3</strain>
        <tissue evidence="1">Spores</tissue>
    </source>
</reference>
<dbReference type="EMBL" id="JMKJ01000577">
    <property type="protein sequence ID" value="KGG50500.1"/>
    <property type="molecule type" value="Genomic_DNA"/>
</dbReference>
<dbReference type="HOGENOM" id="CLU_1938669_0_0_1"/>
<keyword evidence="2" id="KW-1185">Reference proteome</keyword>
<dbReference type="AlphaFoldDB" id="A0A098VNG9"/>
<evidence type="ECO:0000313" key="2">
    <source>
        <dbReference type="Proteomes" id="UP000029725"/>
    </source>
</evidence>
<proteinExistence type="predicted"/>
<dbReference type="Proteomes" id="UP000029725">
    <property type="component" value="Unassembled WGS sequence"/>
</dbReference>
<dbReference type="VEuPathDB" id="MicrosporidiaDB:DI09_68p80"/>
<dbReference type="InterPro" id="IPR027417">
    <property type="entry name" value="P-loop_NTPase"/>
</dbReference>
<dbReference type="OrthoDB" id="5925at2759"/>
<evidence type="ECO:0000313" key="1">
    <source>
        <dbReference type="EMBL" id="KGG50500.1"/>
    </source>
</evidence>